<dbReference type="Proteomes" id="UP000494040">
    <property type="component" value="Unassembled WGS sequence"/>
</dbReference>
<sequence length="204" mass="23228">MEVSQKNVDPPTGDNVPVTIQTDNNGSNGEHVSGDGEIVHPIEAKVTSSDQEVVPESQEENGLLCTINPELSRNKKRKMYLSFLFQLAKMQKQKSFPVYISKRNEEPFTEKDFLKEKLILNRLALSACKDGSWEKFFPCTQDVLAVDKVVLEKPTMMKLVCANVSTADWLRRIKLPPWLKVVSKKRFKELELSLLIDEYGNVDK</sequence>
<keyword evidence="3" id="KW-1185">Reference proteome</keyword>
<dbReference type="AlphaFoldDB" id="A0A8I6S765"/>
<organism evidence="2 3">
    <name type="scientific">Cimex lectularius</name>
    <name type="common">Bed bug</name>
    <name type="synonym">Acanthia lectularia</name>
    <dbReference type="NCBI Taxonomy" id="79782"/>
    <lineage>
        <taxon>Eukaryota</taxon>
        <taxon>Metazoa</taxon>
        <taxon>Ecdysozoa</taxon>
        <taxon>Arthropoda</taxon>
        <taxon>Hexapoda</taxon>
        <taxon>Insecta</taxon>
        <taxon>Pterygota</taxon>
        <taxon>Neoptera</taxon>
        <taxon>Paraneoptera</taxon>
        <taxon>Hemiptera</taxon>
        <taxon>Heteroptera</taxon>
        <taxon>Panheteroptera</taxon>
        <taxon>Cimicomorpha</taxon>
        <taxon>Cimicidae</taxon>
        <taxon>Cimex</taxon>
    </lineage>
</organism>
<evidence type="ECO:0000313" key="2">
    <source>
        <dbReference type="EnsemblMetazoa" id="XP_014258764.1"/>
    </source>
</evidence>
<accession>A0A8I6S765</accession>
<reference evidence="2" key="1">
    <citation type="submission" date="2022-01" db="UniProtKB">
        <authorList>
            <consortium name="EnsemblMetazoa"/>
        </authorList>
    </citation>
    <scope>IDENTIFICATION</scope>
</reference>
<feature type="compositionally biased region" description="Polar residues" evidence="1">
    <location>
        <begin position="18"/>
        <end position="30"/>
    </location>
</feature>
<evidence type="ECO:0000313" key="3">
    <source>
        <dbReference type="Proteomes" id="UP000494040"/>
    </source>
</evidence>
<dbReference type="GeneID" id="106672111"/>
<dbReference type="KEGG" id="clec:106672111"/>
<dbReference type="EnsemblMetazoa" id="XM_014403277.2">
    <property type="protein sequence ID" value="XP_014258763.1"/>
    <property type="gene ID" value="LOC106672111"/>
</dbReference>
<feature type="region of interest" description="Disordered" evidence="1">
    <location>
        <begin position="1"/>
        <end position="35"/>
    </location>
</feature>
<protein>
    <submittedName>
        <fullName evidence="2">Uncharacterized protein</fullName>
    </submittedName>
</protein>
<dbReference type="EnsemblMetazoa" id="XM_014403278.2">
    <property type="protein sequence ID" value="XP_014258764.1"/>
    <property type="gene ID" value="LOC106672111"/>
</dbReference>
<dbReference type="RefSeq" id="XP_014258763.1">
    <property type="nucleotide sequence ID" value="XM_014403277.2"/>
</dbReference>
<dbReference type="EnsemblMetazoa" id="XM_014403276.2">
    <property type="protein sequence ID" value="XP_014258762.1"/>
    <property type="gene ID" value="LOC106672111"/>
</dbReference>
<dbReference type="RefSeq" id="XP_014258764.1">
    <property type="nucleotide sequence ID" value="XM_014403278.2"/>
</dbReference>
<name>A0A8I6S765_CIMLE</name>
<dbReference type="RefSeq" id="XP_014258762.1">
    <property type="nucleotide sequence ID" value="XM_014403276.2"/>
</dbReference>
<evidence type="ECO:0000256" key="1">
    <source>
        <dbReference type="SAM" id="MobiDB-lite"/>
    </source>
</evidence>
<proteinExistence type="predicted"/>